<comment type="similarity">
    <text evidence="1 4">Belongs to the SMG8 family.</text>
</comment>
<reference evidence="6" key="1">
    <citation type="journal article" date="2013" name="Genetics">
        <title>The draft genome and transcriptome of Panagrellus redivivus are shaped by the harsh demands of a free-living lifestyle.</title>
        <authorList>
            <person name="Srinivasan J."/>
            <person name="Dillman A.R."/>
            <person name="Macchietto M.G."/>
            <person name="Heikkinen L."/>
            <person name="Lakso M."/>
            <person name="Fracchia K.M."/>
            <person name="Antoshechkin I."/>
            <person name="Mortazavi A."/>
            <person name="Wong G."/>
            <person name="Sternberg P.W."/>
        </authorList>
    </citation>
    <scope>NUCLEOTIDE SEQUENCE [LARGE SCALE GENOMIC DNA]</scope>
    <source>
        <strain evidence="6">MT8872</strain>
    </source>
</reference>
<feature type="region of interest" description="Disordered" evidence="5">
    <location>
        <begin position="565"/>
        <end position="599"/>
    </location>
</feature>
<evidence type="ECO:0000313" key="6">
    <source>
        <dbReference type="Proteomes" id="UP000492821"/>
    </source>
</evidence>
<dbReference type="AlphaFoldDB" id="A0A7E4W040"/>
<proteinExistence type="inferred from homology"/>
<reference evidence="7" key="2">
    <citation type="submission" date="2020-10" db="UniProtKB">
        <authorList>
            <consortium name="WormBaseParasite"/>
        </authorList>
    </citation>
    <scope>IDENTIFICATION</scope>
</reference>
<name>A0A7E4W040_PANRE</name>
<dbReference type="PANTHER" id="PTHR13091:SF0">
    <property type="entry name" value="NONSENSE-MEDIATED MRNA DECAY FACTOR SMG8"/>
    <property type="match status" value="1"/>
</dbReference>
<organism evidence="6 7">
    <name type="scientific">Panagrellus redivivus</name>
    <name type="common">Microworm</name>
    <dbReference type="NCBI Taxonomy" id="6233"/>
    <lineage>
        <taxon>Eukaryota</taxon>
        <taxon>Metazoa</taxon>
        <taxon>Ecdysozoa</taxon>
        <taxon>Nematoda</taxon>
        <taxon>Chromadorea</taxon>
        <taxon>Rhabditida</taxon>
        <taxon>Tylenchina</taxon>
        <taxon>Panagrolaimomorpha</taxon>
        <taxon>Panagrolaimoidea</taxon>
        <taxon>Panagrolaimidae</taxon>
        <taxon>Panagrellus</taxon>
    </lineage>
</organism>
<dbReference type="GO" id="GO:0000184">
    <property type="term" value="P:nuclear-transcribed mRNA catabolic process, nonsense-mediated decay"/>
    <property type="evidence" value="ECO:0007669"/>
    <property type="project" value="UniProtKB-UniRule"/>
</dbReference>
<evidence type="ECO:0000313" key="7">
    <source>
        <dbReference type="WBParaSite" id="Pan_g4824.t1"/>
    </source>
</evidence>
<evidence type="ECO:0000256" key="5">
    <source>
        <dbReference type="SAM" id="MobiDB-lite"/>
    </source>
</evidence>
<dbReference type="Proteomes" id="UP000492821">
    <property type="component" value="Unassembled WGS sequence"/>
</dbReference>
<sequence>MALPFKTFLKEAPFLCSSDAHQNIGIATIIGKDSKHWKKVDIFNGVVGQRAFSGRVADDEDSIYIEAFYSADATVLYLVLHGVQNEVTLSRLFVDEKLKGKSFFEKLADAETRDLSLVHFIFLISHVVFVLEQGRYFDLSHIKSLMNVNTLRQSMLIDVVKLLEPIPNISPDWVANGRLAVPKLCFLFPNKCMRTDLSISKKREIAAKLERAWESQIQTDLRAARIAEIQSSREKDQLAVFRDNVNGNPLCVATPPRIDARDPIVDITNKFFTNRITENNEHNDNDTVDYIRNTMRNVIRQYAKYPNFYLFPSLKEFVEVTSVLYDFVVHDSSNDEVRLRILAPELANALTLEVTHWEQAVALYRKTCFSRGGLFSKAEHEEELAKAIQSLSTAVTEQALPQAIEDVTSACTAFWQEHQRCEAVSMTGQLCRFGTHNGRIKHDSNFRAYSTCNCGARQTMRLDPFSLKKANYDFYQQFSCCSALEAFPFPTFQPLDNVKTAIEETYASPRPTLTSIVKESPPGSPSKVLDTADLSQSLDGDLSNDFEEDEIGGFDRFIDDDKLKEMFDDEPASRRPNRIRQKSDPEDESPTGSTTYLDTYDSKLKLERPSKVPYKTLVQHYKDQFIDYLPHSKAPAGLLPGFPSWALTCVGQSNRYSHSSGLRASHFKRGSNFLLPLTVHVDVNPAEWDEDMRRLNSRAEYSGRRYRKPMIQNAYDTESDGHEKVKFFVGLEYECTRGHRFMIEKPGFALAFDRRAIEKDEAAKLIASDTPILMPCPCKHSVGTSAQLMRLHIVTPKAPVVACVDLKVQPDSNADASEYYYPHTEPLELYSNRYYVIRFPYVYVGPDGPFRPPKCDKLSGRLHKDWLKIVQRRVSAEVLAKPNSGRR</sequence>
<evidence type="ECO:0000256" key="4">
    <source>
        <dbReference type="RuleBase" id="RU367133"/>
    </source>
</evidence>
<protein>
    <recommendedName>
        <fullName evidence="3 4">Nonsense-mediated mRNA decay factor SMG8</fullName>
    </recommendedName>
</protein>
<dbReference type="Pfam" id="PF10220">
    <property type="entry name" value="Smg8_Smg9"/>
    <property type="match status" value="2"/>
</dbReference>
<evidence type="ECO:0000256" key="3">
    <source>
        <dbReference type="ARBA" id="ARBA00029509"/>
    </source>
</evidence>
<evidence type="ECO:0000256" key="2">
    <source>
        <dbReference type="ARBA" id="ARBA00023161"/>
    </source>
</evidence>
<feature type="region of interest" description="Disordered" evidence="5">
    <location>
        <begin position="512"/>
        <end position="531"/>
    </location>
</feature>
<dbReference type="WBParaSite" id="Pan_g4824.t1">
    <property type="protein sequence ID" value="Pan_g4824.t1"/>
    <property type="gene ID" value="Pan_g4824"/>
</dbReference>
<dbReference type="PANTHER" id="PTHR13091">
    <property type="entry name" value="AMPLIFIED IN BREAST CANCER 2-RELATED"/>
    <property type="match status" value="1"/>
</dbReference>
<accession>A0A7E4W040</accession>
<keyword evidence="6" id="KW-1185">Reference proteome</keyword>
<keyword evidence="2 4" id="KW-0866">Nonsense-mediated mRNA decay</keyword>
<evidence type="ECO:0000256" key="1">
    <source>
        <dbReference type="ARBA" id="ARBA00006443"/>
    </source>
</evidence>
<comment type="function">
    <text evidence="4">Involved in nonsense-mediated decay (NMD) of mRNAs containing premature stop codons.</text>
</comment>
<dbReference type="InterPro" id="IPR019354">
    <property type="entry name" value="SMG8-like"/>
</dbReference>